<evidence type="ECO:0000313" key="8">
    <source>
        <dbReference type="EMBL" id="KIK42052.1"/>
    </source>
</evidence>
<dbReference type="AlphaFoldDB" id="A0A0D0B6G6"/>
<dbReference type="GO" id="GO:0004364">
    <property type="term" value="F:glutathione transferase activity"/>
    <property type="evidence" value="ECO:0007669"/>
    <property type="project" value="UniProtKB-EC"/>
</dbReference>
<dbReference type="EMBL" id="KN835249">
    <property type="protein sequence ID" value="KIK42052.1"/>
    <property type="molecule type" value="Genomic_DNA"/>
</dbReference>
<dbReference type="CDD" id="cd03053">
    <property type="entry name" value="GST_N_Phi"/>
    <property type="match status" value="1"/>
</dbReference>
<evidence type="ECO:0000256" key="4">
    <source>
        <dbReference type="ARBA" id="ARBA00047960"/>
    </source>
</evidence>
<dbReference type="InterPro" id="IPR040079">
    <property type="entry name" value="Glutathione_S-Trfase"/>
</dbReference>
<dbReference type="HOGENOM" id="CLU_011226_5_1_1"/>
<comment type="catalytic activity">
    <reaction evidence="4">
        <text>RX + glutathione = an S-substituted glutathione + a halide anion + H(+)</text>
        <dbReference type="Rhea" id="RHEA:16437"/>
        <dbReference type="ChEBI" id="CHEBI:15378"/>
        <dbReference type="ChEBI" id="CHEBI:16042"/>
        <dbReference type="ChEBI" id="CHEBI:17792"/>
        <dbReference type="ChEBI" id="CHEBI:57925"/>
        <dbReference type="ChEBI" id="CHEBI:90779"/>
        <dbReference type="EC" id="2.5.1.18"/>
    </reaction>
</comment>
<dbReference type="FunFam" id="3.40.30.10:FF:000039">
    <property type="entry name" value="Glutathione S-transferase domain"/>
    <property type="match status" value="1"/>
</dbReference>
<dbReference type="PANTHER" id="PTHR43900">
    <property type="entry name" value="GLUTATHIONE S-TRANSFERASE RHO"/>
    <property type="match status" value="1"/>
</dbReference>
<dbReference type="GO" id="GO:0005737">
    <property type="term" value="C:cytoplasm"/>
    <property type="evidence" value="ECO:0007669"/>
    <property type="project" value="TreeGrafter"/>
</dbReference>
<protein>
    <recommendedName>
        <fullName evidence="2">glutathione transferase</fullName>
        <ecNumber evidence="2">2.5.1.18</ecNumber>
    </recommendedName>
</protein>
<evidence type="ECO:0000259" key="7">
    <source>
        <dbReference type="PROSITE" id="PS50405"/>
    </source>
</evidence>
<dbReference type="InterPro" id="IPR036249">
    <property type="entry name" value="Thioredoxin-like_sf"/>
</dbReference>
<dbReference type="PROSITE" id="PS50404">
    <property type="entry name" value="GST_NTER"/>
    <property type="match status" value="1"/>
</dbReference>
<dbReference type="SFLD" id="SFLDS00019">
    <property type="entry name" value="Glutathione_Transferase_(cytos"/>
    <property type="match status" value="1"/>
</dbReference>
<evidence type="ECO:0000256" key="5">
    <source>
        <dbReference type="ARBA" id="ARBA00053259"/>
    </source>
</evidence>
<evidence type="ECO:0000256" key="3">
    <source>
        <dbReference type="ARBA" id="ARBA00022679"/>
    </source>
</evidence>
<dbReference type="InParanoid" id="A0A0D0B6G6"/>
<dbReference type="Pfam" id="PF00043">
    <property type="entry name" value="GST_C"/>
    <property type="match status" value="1"/>
</dbReference>
<dbReference type="Pfam" id="PF13417">
    <property type="entry name" value="GST_N_3"/>
    <property type="match status" value="1"/>
</dbReference>
<dbReference type="Gene3D" id="1.20.1050.10">
    <property type="match status" value="1"/>
</dbReference>
<feature type="domain" description="GST N-terminal" evidence="6">
    <location>
        <begin position="1"/>
        <end position="81"/>
    </location>
</feature>
<evidence type="ECO:0000256" key="1">
    <source>
        <dbReference type="ARBA" id="ARBA00010128"/>
    </source>
</evidence>
<dbReference type="InterPro" id="IPR036282">
    <property type="entry name" value="Glutathione-S-Trfase_C_sf"/>
</dbReference>
<proteinExistence type="inferred from homology"/>
<evidence type="ECO:0000313" key="9">
    <source>
        <dbReference type="Proteomes" id="UP000054485"/>
    </source>
</evidence>
<dbReference type="SFLD" id="SFLDG01154">
    <property type="entry name" value="Main.5:_Phi-like"/>
    <property type="match status" value="1"/>
</dbReference>
<dbReference type="Gene3D" id="3.40.30.10">
    <property type="entry name" value="Glutaredoxin"/>
    <property type="match status" value="1"/>
</dbReference>
<dbReference type="GO" id="GO:0006749">
    <property type="term" value="P:glutathione metabolic process"/>
    <property type="evidence" value="ECO:0007669"/>
    <property type="project" value="TreeGrafter"/>
</dbReference>
<evidence type="ECO:0000256" key="2">
    <source>
        <dbReference type="ARBA" id="ARBA00012452"/>
    </source>
</evidence>
<dbReference type="FunFam" id="1.20.1050.10:FF:000004">
    <property type="entry name" value="Glutathione S-transferase F2"/>
    <property type="match status" value="1"/>
</dbReference>
<reference evidence="8 9" key="1">
    <citation type="submission" date="2014-04" db="EMBL/GenBank/DDBJ databases">
        <authorList>
            <consortium name="DOE Joint Genome Institute"/>
            <person name="Kuo A."/>
            <person name="Ruytinx J."/>
            <person name="Rineau F."/>
            <person name="Colpaert J."/>
            <person name="Kohler A."/>
            <person name="Nagy L.G."/>
            <person name="Floudas D."/>
            <person name="Copeland A."/>
            <person name="Barry K.W."/>
            <person name="Cichocki N."/>
            <person name="Veneault-Fourrey C."/>
            <person name="LaButti K."/>
            <person name="Lindquist E.A."/>
            <person name="Lipzen A."/>
            <person name="Lundell T."/>
            <person name="Morin E."/>
            <person name="Murat C."/>
            <person name="Sun H."/>
            <person name="Tunlid A."/>
            <person name="Henrissat B."/>
            <person name="Grigoriev I.V."/>
            <person name="Hibbett D.S."/>
            <person name="Martin F."/>
            <person name="Nordberg H.P."/>
            <person name="Cantor M.N."/>
            <person name="Hua S.X."/>
        </authorList>
    </citation>
    <scope>NUCLEOTIDE SEQUENCE [LARGE SCALE GENOMIC DNA]</scope>
    <source>
        <strain evidence="8 9">UH-Slu-Lm8-n1</strain>
    </source>
</reference>
<dbReference type="SUPFAM" id="SSF47616">
    <property type="entry name" value="GST C-terminal domain-like"/>
    <property type="match status" value="1"/>
</dbReference>
<dbReference type="Proteomes" id="UP000054485">
    <property type="component" value="Unassembled WGS sequence"/>
</dbReference>
<dbReference type="InterPro" id="IPR004045">
    <property type="entry name" value="Glutathione_S-Trfase_N"/>
</dbReference>
<dbReference type="EC" id="2.5.1.18" evidence="2"/>
<dbReference type="SUPFAM" id="SSF52833">
    <property type="entry name" value="Thioredoxin-like"/>
    <property type="match status" value="1"/>
</dbReference>
<name>A0A0D0B6G6_9AGAM</name>
<gene>
    <name evidence="8" type="ORF">CY34DRAFT_164379</name>
</gene>
<dbReference type="PANTHER" id="PTHR43900:SF3">
    <property type="entry name" value="GLUTATHIONE S-TRANSFERASE RHO"/>
    <property type="match status" value="1"/>
</dbReference>
<dbReference type="PROSITE" id="PS50405">
    <property type="entry name" value="GST_CTER"/>
    <property type="match status" value="1"/>
</dbReference>
<dbReference type="GO" id="GO:0043295">
    <property type="term" value="F:glutathione binding"/>
    <property type="evidence" value="ECO:0007669"/>
    <property type="project" value="TreeGrafter"/>
</dbReference>
<organism evidence="8 9">
    <name type="scientific">Suillus luteus UH-Slu-Lm8-n1</name>
    <dbReference type="NCBI Taxonomy" id="930992"/>
    <lineage>
        <taxon>Eukaryota</taxon>
        <taxon>Fungi</taxon>
        <taxon>Dikarya</taxon>
        <taxon>Basidiomycota</taxon>
        <taxon>Agaricomycotina</taxon>
        <taxon>Agaricomycetes</taxon>
        <taxon>Agaricomycetidae</taxon>
        <taxon>Boletales</taxon>
        <taxon>Suillineae</taxon>
        <taxon>Suillaceae</taxon>
        <taxon>Suillus</taxon>
    </lineage>
</organism>
<reference evidence="9" key="2">
    <citation type="submission" date="2015-01" db="EMBL/GenBank/DDBJ databases">
        <title>Evolutionary Origins and Diversification of the Mycorrhizal Mutualists.</title>
        <authorList>
            <consortium name="DOE Joint Genome Institute"/>
            <consortium name="Mycorrhizal Genomics Consortium"/>
            <person name="Kohler A."/>
            <person name="Kuo A."/>
            <person name="Nagy L.G."/>
            <person name="Floudas D."/>
            <person name="Copeland A."/>
            <person name="Barry K.W."/>
            <person name="Cichocki N."/>
            <person name="Veneault-Fourrey C."/>
            <person name="LaButti K."/>
            <person name="Lindquist E.A."/>
            <person name="Lipzen A."/>
            <person name="Lundell T."/>
            <person name="Morin E."/>
            <person name="Murat C."/>
            <person name="Riley R."/>
            <person name="Ohm R."/>
            <person name="Sun H."/>
            <person name="Tunlid A."/>
            <person name="Henrissat B."/>
            <person name="Grigoriev I.V."/>
            <person name="Hibbett D.S."/>
            <person name="Martin F."/>
        </authorList>
    </citation>
    <scope>NUCLEOTIDE SEQUENCE [LARGE SCALE GENOMIC DNA]</scope>
    <source>
        <strain evidence="9">UH-Slu-Lm8-n1</strain>
    </source>
</reference>
<dbReference type="InterPro" id="IPR004046">
    <property type="entry name" value="GST_C"/>
</dbReference>
<accession>A0A0D0B6G6</accession>
<dbReference type="STRING" id="930992.A0A0D0B6G6"/>
<comment type="similarity">
    <text evidence="1">Belongs to the GST superfamily. Phi family.</text>
</comment>
<dbReference type="SFLD" id="SFLDG00358">
    <property type="entry name" value="Main_(cytGST)"/>
    <property type="match status" value="1"/>
</dbReference>
<dbReference type="InterPro" id="IPR010987">
    <property type="entry name" value="Glutathione-S-Trfase_C-like"/>
</dbReference>
<keyword evidence="9" id="KW-1185">Reference proteome</keyword>
<keyword evidence="3" id="KW-0808">Transferase</keyword>
<dbReference type="FunCoup" id="A0A0D0B6G6">
    <property type="interactions" value="313"/>
</dbReference>
<dbReference type="GO" id="GO:0009636">
    <property type="term" value="P:response to toxic substance"/>
    <property type="evidence" value="ECO:0007669"/>
    <property type="project" value="UniProtKB-ARBA"/>
</dbReference>
<sequence length="211" mass="23661">MVKLYGYPLSTCTRLVALICKEKNIPYEYINIDLAKGEQNTPAFTANQPFGQVPYIDDDGFILYESRAIARYLIKKYPNQGTPLIPSDPKSEALFEQAASIEAFNFTAFVTPIVLEKVLQPRLGLQTNEERVSELLGLLQSNLNAYDVILGKQKYLAGDSVTLADLSHLPHGTVFYGAGFHDVFESRPNLARWWKDISNRPAWLAVKDGAF</sequence>
<evidence type="ECO:0000259" key="6">
    <source>
        <dbReference type="PROSITE" id="PS50404"/>
    </source>
</evidence>
<comment type="function">
    <text evidence="5">May be involved in the conjugation of reduced glutathione to a wide number of exogenous and endogenous hydrophobic electrophiles and have a detoxification role against certain herbicides.</text>
</comment>
<dbReference type="OrthoDB" id="249703at2759"/>
<feature type="domain" description="GST C-terminal" evidence="7">
    <location>
        <begin position="88"/>
        <end position="211"/>
    </location>
</feature>